<feature type="transmembrane region" description="Helical" evidence="1">
    <location>
        <begin position="15"/>
        <end position="38"/>
    </location>
</feature>
<comment type="caution">
    <text evidence="2">The sequence shown here is derived from an EMBL/GenBank/DDBJ whole genome shotgun (WGS) entry which is preliminary data.</text>
</comment>
<proteinExistence type="predicted"/>
<dbReference type="EMBL" id="JARRAF010000038">
    <property type="protein sequence ID" value="MDK2126446.1"/>
    <property type="molecule type" value="Genomic_DNA"/>
</dbReference>
<keyword evidence="1" id="KW-1133">Transmembrane helix</keyword>
<sequence length="175" mass="19254">MAKIELDFIRRPGGVSWIGAPLLLAGLGLVVMATMRLAELDAQQERITGQMWKLQAPAETSPSSDAPEALAAADKLARQFRRPWGALFVRLEKIEVKGVRLSQILPQTGSNPGVQLGGEAENNTALYDYLRRLRQEGGLRDVHLIQQNTEENAKGIKFLAQARWSEGQIATEPTP</sequence>
<keyword evidence="1" id="KW-0472">Membrane</keyword>
<evidence type="ECO:0000313" key="2">
    <source>
        <dbReference type="EMBL" id="MDK2126446.1"/>
    </source>
</evidence>
<dbReference type="RefSeq" id="WP_284102764.1">
    <property type="nucleotide sequence ID" value="NZ_JARRAF010000038.1"/>
</dbReference>
<reference evidence="2" key="1">
    <citation type="submission" date="2023-03" db="EMBL/GenBank/DDBJ databases">
        <title>Chitinimonas shenzhenensis gen. nov., sp. nov., a novel member of family Burkholderiaceae isolated from activated sludge collected in Shen Zhen, China.</title>
        <authorList>
            <person name="Wang X."/>
        </authorList>
    </citation>
    <scope>NUCLEOTIDE SEQUENCE</scope>
    <source>
        <strain evidence="2">DQS-5</strain>
    </source>
</reference>
<dbReference type="Proteomes" id="UP001172778">
    <property type="component" value="Unassembled WGS sequence"/>
</dbReference>
<dbReference type="InterPro" id="IPR007813">
    <property type="entry name" value="PilN"/>
</dbReference>
<protein>
    <submittedName>
        <fullName evidence="2">Uncharacterized protein</fullName>
    </submittedName>
</protein>
<gene>
    <name evidence="2" type="ORF">PZA18_20610</name>
</gene>
<evidence type="ECO:0000313" key="3">
    <source>
        <dbReference type="Proteomes" id="UP001172778"/>
    </source>
</evidence>
<accession>A0ABT7E2B3</accession>
<evidence type="ECO:0000256" key="1">
    <source>
        <dbReference type="SAM" id="Phobius"/>
    </source>
</evidence>
<name>A0ABT7E2B3_9NEIS</name>
<keyword evidence="1" id="KW-0812">Transmembrane</keyword>
<keyword evidence="3" id="KW-1185">Reference proteome</keyword>
<dbReference type="Pfam" id="PF05137">
    <property type="entry name" value="PilN"/>
    <property type="match status" value="1"/>
</dbReference>
<organism evidence="2 3">
    <name type="scientific">Parachitinimonas caeni</name>
    <dbReference type="NCBI Taxonomy" id="3031301"/>
    <lineage>
        <taxon>Bacteria</taxon>
        <taxon>Pseudomonadati</taxon>
        <taxon>Pseudomonadota</taxon>
        <taxon>Betaproteobacteria</taxon>
        <taxon>Neisseriales</taxon>
        <taxon>Chitinibacteraceae</taxon>
        <taxon>Parachitinimonas</taxon>
    </lineage>
</organism>